<dbReference type="InterPro" id="IPR023485">
    <property type="entry name" value="Ptyr_pPase"/>
</dbReference>
<name>A0A8K0XYJ3_9ENTR</name>
<organism evidence="8 9">
    <name type="scientific">Tenebrionibacter intestinalis</name>
    <dbReference type="NCBI Taxonomy" id="2799638"/>
    <lineage>
        <taxon>Bacteria</taxon>
        <taxon>Pseudomonadati</taxon>
        <taxon>Pseudomonadota</taxon>
        <taxon>Gammaproteobacteria</taxon>
        <taxon>Enterobacterales</taxon>
        <taxon>Enterobacteriaceae</taxon>
        <taxon>Tenebrionibacter/Tenebrionicola group</taxon>
        <taxon>Tenebrionibacter</taxon>
    </lineage>
</organism>
<evidence type="ECO:0000256" key="1">
    <source>
        <dbReference type="ARBA" id="ARBA00011063"/>
    </source>
</evidence>
<dbReference type="SUPFAM" id="SSF52788">
    <property type="entry name" value="Phosphotyrosine protein phosphatases I"/>
    <property type="match status" value="1"/>
</dbReference>
<sequence length="148" mass="16767">MGQLNIRSVLVVCMGNICRSPFGAALLRQKQGDLHIESAGIHALVGHPADKMASSLAERHGLKLNEHRAKQLTAQQCRDTDLILVMEKQHVEHITYIAPEVRGKTMLMGHWLQRTEIADPYKKSTSFYEFVYGQMDQAVERWANVLSR</sequence>
<dbReference type="PANTHER" id="PTHR11717:SF31">
    <property type="entry name" value="LOW MOLECULAR WEIGHT PROTEIN-TYROSINE-PHOSPHATASE ETP-RELATED"/>
    <property type="match status" value="1"/>
</dbReference>
<evidence type="ECO:0000259" key="7">
    <source>
        <dbReference type="SMART" id="SM00226"/>
    </source>
</evidence>
<keyword evidence="9" id="KW-1185">Reference proteome</keyword>
<evidence type="ECO:0000256" key="3">
    <source>
        <dbReference type="ARBA" id="ARBA00022801"/>
    </source>
</evidence>
<dbReference type="RefSeq" id="WP_238712774.1">
    <property type="nucleotide sequence ID" value="NZ_JAEPBH010000008.1"/>
</dbReference>
<evidence type="ECO:0000313" key="8">
    <source>
        <dbReference type="EMBL" id="MBK4714619.1"/>
    </source>
</evidence>
<feature type="domain" description="Phosphotyrosine protein phosphatase I" evidence="7">
    <location>
        <begin position="7"/>
        <end position="145"/>
    </location>
</feature>
<evidence type="ECO:0000313" key="9">
    <source>
        <dbReference type="Proteomes" id="UP000659047"/>
    </source>
</evidence>
<reference evidence="8" key="1">
    <citation type="submission" date="2021-01" db="EMBL/GenBank/DDBJ databases">
        <title>Intestinitalea alba gen. nov., sp. nov., a novel genus of the family Enterobacteriaceae, isolated from the gut of the plastic-eating mealworm Tenebrio molitor L.</title>
        <authorList>
            <person name="Yang Y."/>
        </authorList>
    </citation>
    <scope>NUCLEOTIDE SEQUENCE</scope>
    <source>
        <strain evidence="8">BIT-L3</strain>
    </source>
</reference>
<dbReference type="CDD" id="cd16343">
    <property type="entry name" value="LMWPTP"/>
    <property type="match status" value="1"/>
</dbReference>
<dbReference type="EMBL" id="JAEPBH010000008">
    <property type="protein sequence ID" value="MBK4714619.1"/>
    <property type="molecule type" value="Genomic_DNA"/>
</dbReference>
<keyword evidence="4" id="KW-0904">Protein phosphatase</keyword>
<dbReference type="GO" id="GO:0004725">
    <property type="term" value="F:protein tyrosine phosphatase activity"/>
    <property type="evidence" value="ECO:0007669"/>
    <property type="project" value="UniProtKB-EC"/>
</dbReference>
<dbReference type="Gene3D" id="3.40.50.2300">
    <property type="match status" value="1"/>
</dbReference>
<dbReference type="PRINTS" id="PR00719">
    <property type="entry name" value="LMWPTPASE"/>
</dbReference>
<dbReference type="Proteomes" id="UP000659047">
    <property type="component" value="Unassembled WGS sequence"/>
</dbReference>
<dbReference type="EC" id="3.1.3.48" evidence="2"/>
<evidence type="ECO:0000256" key="6">
    <source>
        <dbReference type="PIRSR" id="PIRSR617867-1"/>
    </source>
</evidence>
<comment type="caution">
    <text evidence="8">The sequence shown here is derived from an EMBL/GenBank/DDBJ whole genome shotgun (WGS) entry which is preliminary data.</text>
</comment>
<dbReference type="AlphaFoldDB" id="A0A8K0XYJ3"/>
<feature type="active site" description="Proton donor" evidence="6">
    <location>
        <position position="119"/>
    </location>
</feature>
<dbReference type="FunFam" id="3.40.50.2300:FF:000041">
    <property type="entry name" value="Low molecular weight protein-tyrosine-phosphatase"/>
    <property type="match status" value="1"/>
</dbReference>
<feature type="active site" description="Nucleophile" evidence="6">
    <location>
        <position position="13"/>
    </location>
</feature>
<evidence type="ECO:0000256" key="4">
    <source>
        <dbReference type="ARBA" id="ARBA00022912"/>
    </source>
</evidence>
<comment type="catalytic activity">
    <reaction evidence="5">
        <text>O-phospho-L-tyrosyl-[protein] + H2O = L-tyrosyl-[protein] + phosphate</text>
        <dbReference type="Rhea" id="RHEA:10684"/>
        <dbReference type="Rhea" id="RHEA-COMP:10136"/>
        <dbReference type="Rhea" id="RHEA-COMP:20101"/>
        <dbReference type="ChEBI" id="CHEBI:15377"/>
        <dbReference type="ChEBI" id="CHEBI:43474"/>
        <dbReference type="ChEBI" id="CHEBI:46858"/>
        <dbReference type="ChEBI" id="CHEBI:61978"/>
        <dbReference type="EC" id="3.1.3.48"/>
    </reaction>
</comment>
<dbReference type="Pfam" id="PF01451">
    <property type="entry name" value="LMWPc"/>
    <property type="match status" value="1"/>
</dbReference>
<evidence type="ECO:0000256" key="2">
    <source>
        <dbReference type="ARBA" id="ARBA00013064"/>
    </source>
</evidence>
<dbReference type="InterPro" id="IPR017867">
    <property type="entry name" value="Tyr_phospatase_low_mol_wt"/>
</dbReference>
<dbReference type="InterPro" id="IPR036196">
    <property type="entry name" value="Ptyr_pPase_sf"/>
</dbReference>
<evidence type="ECO:0000256" key="5">
    <source>
        <dbReference type="ARBA" id="ARBA00051722"/>
    </source>
</evidence>
<feature type="active site" evidence="6">
    <location>
        <position position="19"/>
    </location>
</feature>
<accession>A0A8K0XYJ3</accession>
<proteinExistence type="inferred from homology"/>
<dbReference type="SMART" id="SM00226">
    <property type="entry name" value="LMWPc"/>
    <property type="match status" value="1"/>
</dbReference>
<gene>
    <name evidence="8" type="ORF">JJB97_04570</name>
</gene>
<protein>
    <recommendedName>
        <fullName evidence="2">protein-tyrosine-phosphatase</fullName>
        <ecNumber evidence="2">3.1.3.48</ecNumber>
    </recommendedName>
</protein>
<comment type="similarity">
    <text evidence="1">Belongs to the low molecular weight phosphotyrosine protein phosphatase family.</text>
</comment>
<dbReference type="PANTHER" id="PTHR11717">
    <property type="entry name" value="LOW MOLECULAR WEIGHT PROTEIN TYROSINE PHOSPHATASE"/>
    <property type="match status" value="1"/>
</dbReference>
<dbReference type="InterPro" id="IPR050438">
    <property type="entry name" value="LMW_PTPase"/>
</dbReference>
<keyword evidence="3" id="KW-0378">Hydrolase</keyword>